<evidence type="ECO:0000256" key="7">
    <source>
        <dbReference type="ARBA" id="ARBA00022842"/>
    </source>
</evidence>
<evidence type="ECO:0000256" key="6">
    <source>
        <dbReference type="ARBA" id="ARBA00022801"/>
    </source>
</evidence>
<evidence type="ECO:0000313" key="10">
    <source>
        <dbReference type="EMBL" id="PQO25596.1"/>
    </source>
</evidence>
<name>A0A2S8F0B5_9BACT</name>
<comment type="function">
    <text evidence="9">CRISPR (clustered regularly interspaced short palindromic repeat), is an adaptive immune system that provides protection against mobile genetic elements (viruses, transposable elements and conjugative plasmids). CRISPR clusters contain sequences complementary to antecedent mobile elements and target invading nucleic acids. CRISPR clusters are transcribed and processed into CRISPR RNA (crRNA). Functions as a ssRNA-specific endoribonuclease. Involved in the integration of spacer DNA into the CRISPR cassette.</text>
</comment>
<sequence>MWLFIMFDLPVDTRKARKNYAKFRKQLLDEGFQMMQYSVYSRYCVSEEVSTKFVGQIQKNLPPAGQVRFMAVTDRQFGKMKVFYGKKRAETEQAPQQMQLF</sequence>
<evidence type="ECO:0000313" key="11">
    <source>
        <dbReference type="Proteomes" id="UP000240009"/>
    </source>
</evidence>
<keyword evidence="7 9" id="KW-0460">Magnesium</keyword>
<evidence type="ECO:0000256" key="3">
    <source>
        <dbReference type="ARBA" id="ARBA00022722"/>
    </source>
</evidence>
<dbReference type="GO" id="GO:0046872">
    <property type="term" value="F:metal ion binding"/>
    <property type="evidence" value="ECO:0007669"/>
    <property type="project" value="UniProtKB-UniRule"/>
</dbReference>
<dbReference type="InterPro" id="IPR021127">
    <property type="entry name" value="CRISPR_associated_Cas2"/>
</dbReference>
<keyword evidence="8 9" id="KW-0051">Antiviral defense</keyword>
<comment type="caution">
    <text evidence="10">The sequence shown here is derived from an EMBL/GenBank/DDBJ whole genome shotgun (WGS) entry which is preliminary data.</text>
</comment>
<dbReference type="EC" id="3.1.-.-" evidence="9"/>
<evidence type="ECO:0000256" key="4">
    <source>
        <dbReference type="ARBA" id="ARBA00022723"/>
    </source>
</evidence>
<comment type="similarity">
    <text evidence="2 9">Belongs to the CRISPR-associated endoribonuclease Cas2 protein family.</text>
</comment>
<dbReference type="SUPFAM" id="SSF143430">
    <property type="entry name" value="TTP0101/SSO1404-like"/>
    <property type="match status" value="1"/>
</dbReference>
<dbReference type="NCBIfam" id="TIGR01573">
    <property type="entry name" value="cas2"/>
    <property type="match status" value="1"/>
</dbReference>
<dbReference type="GO" id="GO:0051607">
    <property type="term" value="P:defense response to virus"/>
    <property type="evidence" value="ECO:0007669"/>
    <property type="project" value="UniProtKB-UniRule"/>
</dbReference>
<keyword evidence="3 9" id="KW-0540">Nuclease</keyword>
<feature type="binding site" evidence="9">
    <location>
        <position position="8"/>
    </location>
    <ligand>
        <name>Mg(2+)</name>
        <dbReference type="ChEBI" id="CHEBI:18420"/>
        <note>catalytic</note>
    </ligand>
</feature>
<dbReference type="Pfam" id="PF09827">
    <property type="entry name" value="CRISPR_Cas2"/>
    <property type="match status" value="1"/>
</dbReference>
<reference evidence="10 11" key="1">
    <citation type="submission" date="2018-02" db="EMBL/GenBank/DDBJ databases">
        <title>Comparative genomes isolates from brazilian mangrove.</title>
        <authorList>
            <person name="Araujo J.E."/>
            <person name="Taketani R.G."/>
            <person name="Silva M.C.P."/>
            <person name="Loureco M.V."/>
            <person name="Andreote F.D."/>
        </authorList>
    </citation>
    <scope>NUCLEOTIDE SEQUENCE [LARGE SCALE GENOMIC DNA]</scope>
    <source>
        <strain evidence="10 11">HEX-2 MGV</strain>
    </source>
</reference>
<dbReference type="Gene3D" id="3.30.70.240">
    <property type="match status" value="1"/>
</dbReference>
<dbReference type="GO" id="GO:0016787">
    <property type="term" value="F:hydrolase activity"/>
    <property type="evidence" value="ECO:0007669"/>
    <property type="project" value="UniProtKB-KW"/>
</dbReference>
<evidence type="ECO:0000256" key="8">
    <source>
        <dbReference type="ARBA" id="ARBA00023118"/>
    </source>
</evidence>
<keyword evidence="5 9" id="KW-0255">Endonuclease</keyword>
<evidence type="ECO:0000256" key="9">
    <source>
        <dbReference type="HAMAP-Rule" id="MF_01471"/>
    </source>
</evidence>
<evidence type="ECO:0000256" key="5">
    <source>
        <dbReference type="ARBA" id="ARBA00022759"/>
    </source>
</evidence>
<dbReference type="OrthoDB" id="9791737at2"/>
<accession>A0A2S8F0B5</accession>
<proteinExistence type="inferred from homology"/>
<evidence type="ECO:0000256" key="1">
    <source>
        <dbReference type="ARBA" id="ARBA00001946"/>
    </source>
</evidence>
<dbReference type="GO" id="GO:0004521">
    <property type="term" value="F:RNA endonuclease activity"/>
    <property type="evidence" value="ECO:0007669"/>
    <property type="project" value="InterPro"/>
</dbReference>
<dbReference type="EMBL" id="PUIA01000081">
    <property type="protein sequence ID" value="PQO25596.1"/>
    <property type="molecule type" value="Genomic_DNA"/>
</dbReference>
<dbReference type="InterPro" id="IPR019199">
    <property type="entry name" value="Virulence_VapD/CRISPR_Cas2"/>
</dbReference>
<keyword evidence="6 9" id="KW-0378">Hydrolase</keyword>
<gene>
    <name evidence="9 10" type="primary">cas2</name>
    <name evidence="10" type="ORF">C5Y96_24795</name>
</gene>
<keyword evidence="4 9" id="KW-0479">Metal-binding</keyword>
<organism evidence="10 11">
    <name type="scientific">Blastopirellula marina</name>
    <dbReference type="NCBI Taxonomy" id="124"/>
    <lineage>
        <taxon>Bacteria</taxon>
        <taxon>Pseudomonadati</taxon>
        <taxon>Planctomycetota</taxon>
        <taxon>Planctomycetia</taxon>
        <taxon>Pirellulales</taxon>
        <taxon>Pirellulaceae</taxon>
        <taxon>Blastopirellula</taxon>
    </lineage>
</organism>
<dbReference type="Proteomes" id="UP000240009">
    <property type="component" value="Unassembled WGS sequence"/>
</dbReference>
<dbReference type="HAMAP" id="MF_01471">
    <property type="entry name" value="Cas2"/>
    <property type="match status" value="1"/>
</dbReference>
<comment type="subunit">
    <text evidence="9">Homodimer, forms a heterotetramer with a Cas1 homodimer.</text>
</comment>
<dbReference type="AlphaFoldDB" id="A0A2S8F0B5"/>
<protein>
    <recommendedName>
        <fullName evidence="9">CRISPR-associated endoribonuclease Cas2</fullName>
        <ecNumber evidence="9">3.1.-.-</ecNumber>
    </recommendedName>
</protein>
<evidence type="ECO:0000256" key="2">
    <source>
        <dbReference type="ARBA" id="ARBA00009959"/>
    </source>
</evidence>
<dbReference type="GO" id="GO:0043571">
    <property type="term" value="P:maintenance of CRISPR repeat elements"/>
    <property type="evidence" value="ECO:0007669"/>
    <property type="project" value="UniProtKB-UniRule"/>
</dbReference>
<comment type="cofactor">
    <cofactor evidence="1 9">
        <name>Mg(2+)</name>
        <dbReference type="ChEBI" id="CHEBI:18420"/>
    </cofactor>
</comment>